<keyword evidence="1" id="KW-0067">ATP-binding</keyword>
<evidence type="ECO:0000313" key="1">
    <source>
        <dbReference type="EMBL" id="MBK1867589.1"/>
    </source>
</evidence>
<name>A0ACC5R4K1_9HYPH</name>
<gene>
    <name evidence="1" type="ORF">JHL16_14620</name>
</gene>
<sequence length="368" mass="40407">MKPIIEIDHVSRIFGGRIVAVDDVRLDIAEGEFITLLGPSGCGKTTLLRMLAGFELPDRGAIRLDGQDVTHLPPYRRDVNMVFQDYALFPHLTIARNVAFGLERLRLERADITRKVDETLQLVGLADKADRMPHQLSGGQRQRVALARAIIRRPRVLLLDEPLSALDANLREAMQVELKHLHRKLGLTFVMVTHDQTEALVMSDRIVVMHNGRVAQAGTPSELYDRPASTYVANFVGTSNLLKGVVSDVSKSAITVDHAGFKFECPPLRSVAPGQHVIVGIRPEKLQITGLVNGVAPPANALDCEVEERHFHGNSIRLRCRLSSGEPLLCDQQLGTTGALKAAPAKGERIRLAADADSLALFTEDDRA</sequence>
<organism evidence="1 2">
    <name type="scientific">Taklimakanibacter albus</name>
    <dbReference type="NCBI Taxonomy" id="2800327"/>
    <lineage>
        <taxon>Bacteria</taxon>
        <taxon>Pseudomonadati</taxon>
        <taxon>Pseudomonadota</taxon>
        <taxon>Alphaproteobacteria</taxon>
        <taxon>Hyphomicrobiales</taxon>
        <taxon>Aestuariivirgaceae</taxon>
        <taxon>Taklimakanibacter</taxon>
    </lineage>
</organism>
<comment type="caution">
    <text evidence="1">The sequence shown here is derived from an EMBL/GenBank/DDBJ whole genome shotgun (WGS) entry which is preliminary data.</text>
</comment>
<dbReference type="Proteomes" id="UP000616151">
    <property type="component" value="Unassembled WGS sequence"/>
</dbReference>
<accession>A0ACC5R4K1</accession>
<dbReference type="EMBL" id="JAENHL010000007">
    <property type="protein sequence ID" value="MBK1867589.1"/>
    <property type="molecule type" value="Genomic_DNA"/>
</dbReference>
<proteinExistence type="predicted"/>
<reference evidence="1" key="1">
    <citation type="submission" date="2021-01" db="EMBL/GenBank/DDBJ databases">
        <authorList>
            <person name="Sun Q."/>
        </authorList>
    </citation>
    <scope>NUCLEOTIDE SEQUENCE</scope>
    <source>
        <strain evidence="1">YIM B02566</strain>
    </source>
</reference>
<protein>
    <submittedName>
        <fullName evidence="1">ABC transporter ATP-binding protein</fullName>
    </submittedName>
</protein>
<evidence type="ECO:0000313" key="2">
    <source>
        <dbReference type="Proteomes" id="UP000616151"/>
    </source>
</evidence>
<keyword evidence="2" id="KW-1185">Reference proteome</keyword>
<keyword evidence="1" id="KW-0547">Nucleotide-binding</keyword>